<dbReference type="EMBL" id="JARJFB010000048">
    <property type="protein sequence ID" value="MEA0970807.1"/>
    <property type="molecule type" value="Genomic_DNA"/>
</dbReference>
<reference evidence="3 4" key="1">
    <citation type="submission" date="2023-03" db="EMBL/GenBank/DDBJ databases">
        <title>Host association and intracellularity evolved multiple times independently in the Rickettsiales.</title>
        <authorList>
            <person name="Castelli M."/>
            <person name="Nardi T."/>
            <person name="Gammuto L."/>
            <person name="Bellinzona G."/>
            <person name="Sabaneyeva E."/>
            <person name="Potekhin A."/>
            <person name="Serra V."/>
            <person name="Petroni G."/>
            <person name="Sassera D."/>
        </authorList>
    </citation>
    <scope>NUCLEOTIDE SEQUENCE [LARGE SCALE GENOMIC DNA]</scope>
    <source>
        <strain evidence="3 4">Sr 2-6</strain>
    </source>
</reference>
<gene>
    <name evidence="3" type="ORF">Megvenef_00776</name>
</gene>
<keyword evidence="2" id="KW-0812">Transmembrane</keyword>
<sequence>MAKSDSNKAETDSPKKVEKKGFFSRVARDVKNFAVGIASLPAHFATNPLDMGAKTGLIAASAIPVFGSIVTGVYAFKQSMRNEELGVGSVIKSLVKGVVAGAAAAVPGVGPAIMTAYVATNIGEQVEQTVEASKRAGVPKTTFEAVQDKYKEAGQNIKSLGDPEKRAEIGQKIKSSISVEGIKNAIKENVGPLTSKGVEENTQKLAEKIKQEGPKPSVPKPSIKTRIMNKLQKKVVQVMVSPVMKEQVSKIHDGLVAKQNQKKSTPQPKDVVPFKQPPKSGMNL</sequence>
<proteinExistence type="predicted"/>
<dbReference type="Proteomes" id="UP001291687">
    <property type="component" value="Unassembled WGS sequence"/>
</dbReference>
<evidence type="ECO:0000256" key="1">
    <source>
        <dbReference type="SAM" id="MobiDB-lite"/>
    </source>
</evidence>
<evidence type="ECO:0000313" key="4">
    <source>
        <dbReference type="Proteomes" id="UP001291687"/>
    </source>
</evidence>
<feature type="transmembrane region" description="Helical" evidence="2">
    <location>
        <begin position="97"/>
        <end position="119"/>
    </location>
</feature>
<dbReference type="RefSeq" id="WP_322776710.1">
    <property type="nucleotide sequence ID" value="NZ_JARJFB010000048.1"/>
</dbReference>
<evidence type="ECO:0000256" key="2">
    <source>
        <dbReference type="SAM" id="Phobius"/>
    </source>
</evidence>
<evidence type="ECO:0000313" key="3">
    <source>
        <dbReference type="EMBL" id="MEA0970807.1"/>
    </source>
</evidence>
<name>A0ABU5NCD5_9RICK</name>
<protein>
    <submittedName>
        <fullName evidence="3">Uncharacterized protein</fullName>
    </submittedName>
</protein>
<accession>A0ABU5NCD5</accession>
<feature type="transmembrane region" description="Helical" evidence="2">
    <location>
        <begin position="57"/>
        <end position="76"/>
    </location>
</feature>
<feature type="region of interest" description="Disordered" evidence="1">
    <location>
        <begin position="251"/>
        <end position="284"/>
    </location>
</feature>
<keyword evidence="4" id="KW-1185">Reference proteome</keyword>
<comment type="caution">
    <text evidence="3">The sequence shown here is derived from an EMBL/GenBank/DDBJ whole genome shotgun (WGS) entry which is preliminary data.</text>
</comment>
<organism evidence="3 4">
    <name type="scientific">Candidatus Megaera venefica</name>
    <dbReference type="NCBI Taxonomy" id="2055910"/>
    <lineage>
        <taxon>Bacteria</taxon>
        <taxon>Pseudomonadati</taxon>
        <taxon>Pseudomonadota</taxon>
        <taxon>Alphaproteobacteria</taxon>
        <taxon>Rickettsiales</taxon>
        <taxon>Rickettsiaceae</taxon>
        <taxon>Candidatus Megaera</taxon>
    </lineage>
</organism>
<keyword evidence="2" id="KW-0472">Membrane</keyword>
<feature type="compositionally biased region" description="Polar residues" evidence="1">
    <location>
        <begin position="258"/>
        <end position="267"/>
    </location>
</feature>
<keyword evidence="2" id="KW-1133">Transmembrane helix</keyword>